<evidence type="ECO:0000256" key="4">
    <source>
        <dbReference type="ARBA" id="ARBA00022475"/>
    </source>
</evidence>
<dbReference type="OrthoDB" id="9789241at2"/>
<dbReference type="GO" id="GO:0045259">
    <property type="term" value="C:proton-transporting ATP synthase complex"/>
    <property type="evidence" value="ECO:0007669"/>
    <property type="project" value="UniProtKB-KW"/>
</dbReference>
<comment type="similarity">
    <text evidence="2 12 13">Belongs to the ATPase A chain family.</text>
</comment>
<dbReference type="GO" id="GO:0046933">
    <property type="term" value="F:proton-transporting ATP synthase activity, rotational mechanism"/>
    <property type="evidence" value="ECO:0007669"/>
    <property type="project" value="UniProtKB-UniRule"/>
</dbReference>
<dbReference type="RefSeq" id="WP_005998474.1">
    <property type="nucleotide sequence ID" value="NZ_AAEW02000004.1"/>
</dbReference>
<keyword evidence="4 12" id="KW-1003">Cell membrane</keyword>
<dbReference type="NCBIfam" id="TIGR01131">
    <property type="entry name" value="ATP_synt_6_or_A"/>
    <property type="match status" value="1"/>
</dbReference>
<dbReference type="InterPro" id="IPR000568">
    <property type="entry name" value="ATP_synth_F0_asu"/>
</dbReference>
<evidence type="ECO:0000256" key="9">
    <source>
        <dbReference type="ARBA" id="ARBA00023065"/>
    </source>
</evidence>
<reference evidence="14" key="1">
    <citation type="submission" date="2006-05" db="EMBL/GenBank/DDBJ databases">
        <title>Annotation of the draft genome assembly of Desulfuromonas acetoxidans DSM 684.</title>
        <authorList>
            <consortium name="US DOE Joint Genome Institute (JGI-ORNL)"/>
            <person name="Larimer F."/>
            <person name="Land M."/>
            <person name="Hauser L."/>
        </authorList>
    </citation>
    <scope>NUCLEOTIDE SEQUENCE [LARGE SCALE GENOMIC DNA]</scope>
    <source>
        <strain evidence="14">DSM 684</strain>
    </source>
</reference>
<dbReference type="InterPro" id="IPR045082">
    <property type="entry name" value="ATP_syn_F0_a_bact/chloroplast"/>
</dbReference>
<evidence type="ECO:0000256" key="11">
    <source>
        <dbReference type="ARBA" id="ARBA00023310"/>
    </source>
</evidence>
<dbReference type="InterPro" id="IPR035908">
    <property type="entry name" value="F0_ATP_A_sf"/>
</dbReference>
<evidence type="ECO:0000256" key="6">
    <source>
        <dbReference type="ARBA" id="ARBA00022692"/>
    </source>
</evidence>
<evidence type="ECO:0000256" key="8">
    <source>
        <dbReference type="ARBA" id="ARBA00022989"/>
    </source>
</evidence>
<dbReference type="CDD" id="cd00310">
    <property type="entry name" value="ATP-synt_Fo_a_6"/>
    <property type="match status" value="1"/>
</dbReference>
<keyword evidence="3 12" id="KW-0813">Transport</keyword>
<evidence type="ECO:0000256" key="1">
    <source>
        <dbReference type="ARBA" id="ARBA00004141"/>
    </source>
</evidence>
<dbReference type="Proteomes" id="UP000005695">
    <property type="component" value="Unassembled WGS sequence"/>
</dbReference>
<feature type="transmembrane region" description="Helical" evidence="12">
    <location>
        <begin position="105"/>
        <end position="125"/>
    </location>
</feature>
<comment type="caution">
    <text evidence="14">The sequence shown here is derived from an EMBL/GenBank/DDBJ whole genome shotgun (WGS) entry which is preliminary data.</text>
</comment>
<keyword evidence="10 12" id="KW-0472">Membrane</keyword>
<keyword evidence="11 12" id="KW-0066">ATP synthesis</keyword>
<dbReference type="PANTHER" id="PTHR42823">
    <property type="entry name" value="ATP SYNTHASE SUBUNIT A, CHLOROPLASTIC"/>
    <property type="match status" value="1"/>
</dbReference>
<name>Q1K2D7_DESA6</name>
<keyword evidence="6 12" id="KW-0812">Transmembrane</keyword>
<dbReference type="GO" id="GO:0005886">
    <property type="term" value="C:plasma membrane"/>
    <property type="evidence" value="ECO:0007669"/>
    <property type="project" value="UniProtKB-SubCell"/>
</dbReference>
<dbReference type="PANTHER" id="PTHR42823:SF3">
    <property type="entry name" value="ATP SYNTHASE SUBUNIT A, CHLOROPLASTIC"/>
    <property type="match status" value="1"/>
</dbReference>
<sequence>MQLSSDAVIFWSHGWFNLNLTIVTTWVLMVVLVGGSWLLTRRLAQQDRHTRLQALLEMIIIAMVDLLKDAGLKPARHYLPLIGTLFIFIALSNLLVIIPGYQAPTGSLSTTTALAVIVFVAVPYYGIRSQGVRDYLASYLKPVWIMLPFNLIGELSRTLALAVRLFGNMMSGAMIGAILLMIAPLIFPLLMNLLGLLTGMVQAYIFSVLAIVYIAAAIRIHPQ</sequence>
<dbReference type="PRINTS" id="PR00123">
    <property type="entry name" value="ATPASEA"/>
</dbReference>
<keyword evidence="8 12" id="KW-1133">Transmembrane helix</keyword>
<feature type="transmembrane region" description="Helical" evidence="12">
    <location>
        <begin position="201"/>
        <end position="220"/>
    </location>
</feature>
<evidence type="ECO:0000256" key="5">
    <source>
        <dbReference type="ARBA" id="ARBA00022547"/>
    </source>
</evidence>
<proteinExistence type="inferred from homology"/>
<comment type="subcellular location">
    <subcellularLocation>
        <location evidence="12 13">Cell membrane</location>
        <topology evidence="12 13">Multi-pass membrane protein</topology>
    </subcellularLocation>
    <subcellularLocation>
        <location evidence="1">Membrane</location>
        <topology evidence="1">Multi-pass membrane protein</topology>
    </subcellularLocation>
</comment>
<dbReference type="HAMAP" id="MF_01393">
    <property type="entry name" value="ATP_synth_a_bact"/>
    <property type="match status" value="1"/>
</dbReference>
<dbReference type="InterPro" id="IPR023011">
    <property type="entry name" value="ATP_synth_F0_asu_AS"/>
</dbReference>
<keyword evidence="7 12" id="KW-0375">Hydrogen ion transport</keyword>
<keyword evidence="9 12" id="KW-0406">Ion transport</keyword>
<evidence type="ECO:0000313" key="15">
    <source>
        <dbReference type="Proteomes" id="UP000005695"/>
    </source>
</evidence>
<protein>
    <recommendedName>
        <fullName evidence="12 13">ATP synthase subunit a</fullName>
    </recommendedName>
    <alternativeName>
        <fullName evidence="12">ATP synthase F0 sector subunit a</fullName>
    </alternativeName>
    <alternativeName>
        <fullName evidence="12">F-ATPase subunit 6</fullName>
    </alternativeName>
</protein>
<dbReference type="NCBIfam" id="NF004481">
    <property type="entry name" value="PRK05815.2-3"/>
    <property type="match status" value="1"/>
</dbReference>
<gene>
    <name evidence="12" type="primary">atpB</name>
    <name evidence="14" type="ORF">Dace_2597</name>
</gene>
<dbReference type="Pfam" id="PF00119">
    <property type="entry name" value="ATP-synt_A"/>
    <property type="match status" value="1"/>
</dbReference>
<reference evidence="14" key="2">
    <citation type="submission" date="2006-05" db="EMBL/GenBank/DDBJ databases">
        <title>Sequencing of the draft genome and assembly of Desulfuromonas acetoxidans DSM 684.</title>
        <authorList>
            <consortium name="US DOE Joint Genome Institute (JGI-PGF)"/>
            <person name="Copeland A."/>
            <person name="Lucas S."/>
            <person name="Lapidus A."/>
            <person name="Barry K."/>
            <person name="Detter J.C."/>
            <person name="Glavina del Rio T."/>
            <person name="Hammon N."/>
            <person name="Israni S."/>
            <person name="Dalin E."/>
            <person name="Tice H."/>
            <person name="Bruce D."/>
            <person name="Pitluck S."/>
            <person name="Richardson P."/>
        </authorList>
    </citation>
    <scope>NUCLEOTIDE SEQUENCE [LARGE SCALE GENOMIC DNA]</scope>
    <source>
        <strain evidence="14">DSM 684</strain>
    </source>
</reference>
<evidence type="ECO:0000256" key="3">
    <source>
        <dbReference type="ARBA" id="ARBA00022448"/>
    </source>
</evidence>
<feature type="transmembrane region" description="Helical" evidence="12">
    <location>
        <begin position="20"/>
        <end position="40"/>
    </location>
</feature>
<dbReference type="PROSITE" id="PS00449">
    <property type="entry name" value="ATPASE_A"/>
    <property type="match status" value="1"/>
</dbReference>
<dbReference type="GO" id="GO:0042777">
    <property type="term" value="P:proton motive force-driven plasma membrane ATP synthesis"/>
    <property type="evidence" value="ECO:0007669"/>
    <property type="project" value="TreeGrafter"/>
</dbReference>
<keyword evidence="15" id="KW-1185">Reference proteome</keyword>
<dbReference type="SUPFAM" id="SSF81336">
    <property type="entry name" value="F1F0 ATP synthase subunit A"/>
    <property type="match status" value="1"/>
</dbReference>
<dbReference type="NCBIfam" id="TIGR03306">
    <property type="entry name" value="altF1_A"/>
    <property type="match status" value="1"/>
</dbReference>
<accession>Q1K2D7</accession>
<comment type="function">
    <text evidence="12 13">Key component of the proton channel; it plays a direct role in the translocation of protons across the membrane.</text>
</comment>
<evidence type="ECO:0000256" key="2">
    <source>
        <dbReference type="ARBA" id="ARBA00006810"/>
    </source>
</evidence>
<dbReference type="Gene3D" id="1.20.120.220">
    <property type="entry name" value="ATP synthase, F0 complex, subunit A"/>
    <property type="match status" value="1"/>
</dbReference>
<organism evidence="14 15">
    <name type="scientific">Desulfuromonas acetoxidans (strain DSM 684 / 11070)</name>
    <dbReference type="NCBI Taxonomy" id="281689"/>
    <lineage>
        <taxon>Bacteria</taxon>
        <taxon>Pseudomonadati</taxon>
        <taxon>Thermodesulfobacteriota</taxon>
        <taxon>Desulfuromonadia</taxon>
        <taxon>Desulfuromonadales</taxon>
        <taxon>Desulfuromonadaceae</taxon>
        <taxon>Desulfuromonas</taxon>
    </lineage>
</organism>
<feature type="transmembrane region" description="Helical" evidence="12">
    <location>
        <begin position="78"/>
        <end position="98"/>
    </location>
</feature>
<keyword evidence="5 12" id="KW-0138">CF(0)</keyword>
<evidence type="ECO:0000256" key="12">
    <source>
        <dbReference type="HAMAP-Rule" id="MF_01393"/>
    </source>
</evidence>
<feature type="transmembrane region" description="Helical" evidence="12">
    <location>
        <begin position="173"/>
        <end position="195"/>
    </location>
</feature>
<evidence type="ECO:0000256" key="10">
    <source>
        <dbReference type="ARBA" id="ARBA00023136"/>
    </source>
</evidence>
<evidence type="ECO:0000256" key="7">
    <source>
        <dbReference type="ARBA" id="ARBA00022781"/>
    </source>
</evidence>
<dbReference type="EMBL" id="AAEW02000004">
    <property type="protein sequence ID" value="EAT16502.1"/>
    <property type="molecule type" value="Genomic_DNA"/>
</dbReference>
<evidence type="ECO:0000313" key="14">
    <source>
        <dbReference type="EMBL" id="EAT16502.1"/>
    </source>
</evidence>
<dbReference type="InterPro" id="IPR017692">
    <property type="entry name" value="Alt_ATP_synth_F0_Asu"/>
</dbReference>
<evidence type="ECO:0000256" key="13">
    <source>
        <dbReference type="RuleBase" id="RU000483"/>
    </source>
</evidence>
<dbReference type="AlphaFoldDB" id="Q1K2D7"/>